<protein>
    <recommendedName>
        <fullName evidence="1">SCP2 domain-containing protein</fullName>
    </recommendedName>
</protein>
<dbReference type="AlphaFoldDB" id="A0A381S7D8"/>
<dbReference type="EMBL" id="UINC01002760">
    <property type="protein sequence ID" value="SVA00022.1"/>
    <property type="molecule type" value="Genomic_DNA"/>
</dbReference>
<reference evidence="2" key="1">
    <citation type="submission" date="2018-05" db="EMBL/GenBank/DDBJ databases">
        <authorList>
            <person name="Lanie J.A."/>
            <person name="Ng W.-L."/>
            <person name="Kazmierczak K.M."/>
            <person name="Andrzejewski T.M."/>
            <person name="Davidsen T.M."/>
            <person name="Wayne K.J."/>
            <person name="Tettelin H."/>
            <person name="Glass J.I."/>
            <person name="Rusch D."/>
            <person name="Podicherti R."/>
            <person name="Tsui H.-C.T."/>
            <person name="Winkler M.E."/>
        </authorList>
    </citation>
    <scope>NUCLEOTIDE SEQUENCE</scope>
</reference>
<dbReference type="InterPro" id="IPR003033">
    <property type="entry name" value="SCP2_sterol-bd_dom"/>
</dbReference>
<dbReference type="SUPFAM" id="SSF55718">
    <property type="entry name" value="SCP-like"/>
    <property type="match status" value="1"/>
</dbReference>
<dbReference type="Pfam" id="PF02036">
    <property type="entry name" value="SCP2"/>
    <property type="match status" value="1"/>
</dbReference>
<feature type="non-terminal residue" evidence="2">
    <location>
        <position position="1"/>
    </location>
</feature>
<dbReference type="Gene3D" id="3.30.1050.10">
    <property type="entry name" value="SCP2 sterol-binding domain"/>
    <property type="match status" value="1"/>
</dbReference>
<sequence>VAELPPLSDAWIAALDDVARRHDGLLGMASTVTLSVEYRVADGPTWHIALGDGEARVRPGPAEAPDVTFSTDRATATGLMAGAIDPLDAVITGNLSIGGDPRSLVGHHGLLATLGDVFAEVRAATEVGT</sequence>
<evidence type="ECO:0000313" key="2">
    <source>
        <dbReference type="EMBL" id="SVA00022.1"/>
    </source>
</evidence>
<gene>
    <name evidence="2" type="ORF">METZ01_LOCUS52876</name>
</gene>
<feature type="domain" description="SCP2" evidence="1">
    <location>
        <begin position="35"/>
        <end position="101"/>
    </location>
</feature>
<accession>A0A381S7D8</accession>
<evidence type="ECO:0000259" key="1">
    <source>
        <dbReference type="Pfam" id="PF02036"/>
    </source>
</evidence>
<name>A0A381S7D8_9ZZZZ</name>
<dbReference type="InterPro" id="IPR036527">
    <property type="entry name" value="SCP2_sterol-bd_dom_sf"/>
</dbReference>
<proteinExistence type="predicted"/>
<organism evidence="2">
    <name type="scientific">marine metagenome</name>
    <dbReference type="NCBI Taxonomy" id="408172"/>
    <lineage>
        <taxon>unclassified sequences</taxon>
        <taxon>metagenomes</taxon>
        <taxon>ecological metagenomes</taxon>
    </lineage>
</organism>